<feature type="domain" description="Ig-like" evidence="5">
    <location>
        <begin position="26"/>
        <end position="93"/>
    </location>
</feature>
<name>A0A7L1DP93_9PASS</name>
<comment type="subcellular location">
    <subcellularLocation>
        <location evidence="1">Cytoplasm</location>
    </subcellularLocation>
</comment>
<organism evidence="6 7">
    <name type="scientific">Serilophus lunatus</name>
    <name type="common">silver-breasted broadbill</name>
    <dbReference type="NCBI Taxonomy" id="239386"/>
    <lineage>
        <taxon>Eukaryota</taxon>
        <taxon>Metazoa</taxon>
        <taxon>Chordata</taxon>
        <taxon>Craniata</taxon>
        <taxon>Vertebrata</taxon>
        <taxon>Euteleostomi</taxon>
        <taxon>Archelosauria</taxon>
        <taxon>Archosauria</taxon>
        <taxon>Dinosauria</taxon>
        <taxon>Saurischia</taxon>
        <taxon>Theropoda</taxon>
        <taxon>Coelurosauria</taxon>
        <taxon>Aves</taxon>
        <taxon>Neognathae</taxon>
        <taxon>Neoaves</taxon>
        <taxon>Telluraves</taxon>
        <taxon>Australaves</taxon>
        <taxon>Passeriformes</taxon>
        <taxon>Eurylaimidae</taxon>
        <taxon>Serilophus</taxon>
    </lineage>
</organism>
<sequence>SEDSGKYTCDNGNEQTTATLTVKALPVTFTQPLQNQQAEEGGTVTLSCEVSKSNVTVQWKKAGKVLRPSDKYKMRQAGSAAELTIHNLSGADA</sequence>
<keyword evidence="4" id="KW-1015">Disulfide bond</keyword>
<dbReference type="Pfam" id="PF07679">
    <property type="entry name" value="I-set"/>
    <property type="match status" value="1"/>
</dbReference>
<dbReference type="PROSITE" id="PS50835">
    <property type="entry name" value="IG_LIKE"/>
    <property type="match status" value="1"/>
</dbReference>
<dbReference type="AlphaFoldDB" id="A0A7L1DP93"/>
<keyword evidence="2" id="KW-0963">Cytoplasm</keyword>
<gene>
    <name evidence="6" type="primary">Obscn_5</name>
    <name evidence="6" type="ORF">SERLUN_R15485</name>
</gene>
<dbReference type="EMBL" id="VXBA01005771">
    <property type="protein sequence ID" value="NXM78220.1"/>
    <property type="molecule type" value="Genomic_DNA"/>
</dbReference>
<comment type="caution">
    <text evidence="6">The sequence shown here is derived from an EMBL/GenBank/DDBJ whole genome shotgun (WGS) entry which is preliminary data.</text>
</comment>
<dbReference type="Gene3D" id="2.60.40.10">
    <property type="entry name" value="Immunoglobulins"/>
    <property type="match status" value="2"/>
</dbReference>
<evidence type="ECO:0000313" key="6">
    <source>
        <dbReference type="EMBL" id="NXM78220.1"/>
    </source>
</evidence>
<evidence type="ECO:0000259" key="5">
    <source>
        <dbReference type="PROSITE" id="PS50835"/>
    </source>
</evidence>
<evidence type="ECO:0000256" key="2">
    <source>
        <dbReference type="ARBA" id="ARBA00022490"/>
    </source>
</evidence>
<accession>A0A7L1DP93</accession>
<dbReference type="InterPro" id="IPR052385">
    <property type="entry name" value="Obscurin/Obscurin-like_Reg"/>
</dbReference>
<dbReference type="OrthoDB" id="10072266at2759"/>
<evidence type="ECO:0000256" key="1">
    <source>
        <dbReference type="ARBA" id="ARBA00004496"/>
    </source>
</evidence>
<dbReference type="InterPro" id="IPR036179">
    <property type="entry name" value="Ig-like_dom_sf"/>
</dbReference>
<evidence type="ECO:0000256" key="4">
    <source>
        <dbReference type="ARBA" id="ARBA00023157"/>
    </source>
</evidence>
<proteinExistence type="predicted"/>
<reference evidence="6 7" key="1">
    <citation type="submission" date="2019-09" db="EMBL/GenBank/DDBJ databases">
        <title>Bird 10,000 Genomes (B10K) Project - Family phase.</title>
        <authorList>
            <person name="Zhang G."/>
        </authorList>
    </citation>
    <scope>NUCLEOTIDE SEQUENCE [LARGE SCALE GENOMIC DNA]</scope>
    <source>
        <strain evidence="6">B10K-DU-002-03</strain>
        <tissue evidence="6">Muscle</tissue>
    </source>
</reference>
<dbReference type="GO" id="GO:0005737">
    <property type="term" value="C:cytoplasm"/>
    <property type="evidence" value="ECO:0007669"/>
    <property type="project" value="UniProtKB-SubCell"/>
</dbReference>
<dbReference type="InterPro" id="IPR013783">
    <property type="entry name" value="Ig-like_fold"/>
</dbReference>
<feature type="non-terminal residue" evidence="6">
    <location>
        <position position="1"/>
    </location>
</feature>
<dbReference type="PANTHER" id="PTHR35971">
    <property type="entry name" value="SI:DKEY-31G6.6"/>
    <property type="match status" value="1"/>
</dbReference>
<evidence type="ECO:0000256" key="3">
    <source>
        <dbReference type="ARBA" id="ARBA00022553"/>
    </source>
</evidence>
<dbReference type="InterPro" id="IPR013098">
    <property type="entry name" value="Ig_I-set"/>
</dbReference>
<evidence type="ECO:0000313" key="7">
    <source>
        <dbReference type="Proteomes" id="UP000553648"/>
    </source>
</evidence>
<feature type="non-terminal residue" evidence="6">
    <location>
        <position position="93"/>
    </location>
</feature>
<dbReference type="Proteomes" id="UP000553648">
    <property type="component" value="Unassembled WGS sequence"/>
</dbReference>
<keyword evidence="7" id="KW-1185">Reference proteome</keyword>
<dbReference type="SUPFAM" id="SSF48726">
    <property type="entry name" value="Immunoglobulin"/>
    <property type="match status" value="1"/>
</dbReference>
<keyword evidence="3" id="KW-0597">Phosphoprotein</keyword>
<dbReference type="PANTHER" id="PTHR35971:SF5">
    <property type="entry name" value="OBSCURIN LIKE CYTOSKELETAL ADAPTOR 1"/>
    <property type="match status" value="1"/>
</dbReference>
<protein>
    <submittedName>
        <fullName evidence="6">OBSCN protein</fullName>
    </submittedName>
</protein>
<dbReference type="InterPro" id="IPR007110">
    <property type="entry name" value="Ig-like_dom"/>
</dbReference>